<dbReference type="Gene3D" id="4.10.410.10">
    <property type="entry name" value="Pancreatic trypsin inhibitor Kunitz domain"/>
    <property type="match status" value="1"/>
</dbReference>
<dbReference type="SUPFAM" id="SSF57362">
    <property type="entry name" value="BPTI-like"/>
    <property type="match status" value="1"/>
</dbReference>
<feature type="signal peptide" evidence="1">
    <location>
        <begin position="1"/>
        <end position="19"/>
    </location>
</feature>
<dbReference type="AlphaFoldDB" id="A0A224Y2M1"/>
<evidence type="ECO:0000259" key="2">
    <source>
        <dbReference type="PROSITE" id="PS50279"/>
    </source>
</evidence>
<feature type="domain" description="BPTI/Kunitz inhibitor" evidence="2">
    <location>
        <begin position="23"/>
        <end position="74"/>
    </location>
</feature>
<name>A0A224Y2M1_9ACAR</name>
<organism evidence="3">
    <name type="scientific">Rhipicephalus zambeziensis</name>
    <dbReference type="NCBI Taxonomy" id="60191"/>
    <lineage>
        <taxon>Eukaryota</taxon>
        <taxon>Metazoa</taxon>
        <taxon>Ecdysozoa</taxon>
        <taxon>Arthropoda</taxon>
        <taxon>Chelicerata</taxon>
        <taxon>Arachnida</taxon>
        <taxon>Acari</taxon>
        <taxon>Parasitiformes</taxon>
        <taxon>Ixodida</taxon>
        <taxon>Ixodoidea</taxon>
        <taxon>Ixodidae</taxon>
        <taxon>Rhipicephalinae</taxon>
        <taxon>Rhipicephalus</taxon>
        <taxon>Rhipicephalus</taxon>
    </lineage>
</organism>
<keyword evidence="1" id="KW-0732">Signal</keyword>
<dbReference type="PROSITE" id="PS50279">
    <property type="entry name" value="BPTI_KUNITZ_2"/>
    <property type="match status" value="1"/>
</dbReference>
<sequence>MRVLIALLFLTALLAVASSEDTCCGEVAVSRCRGSFIRWSWNSTSKKCEKINWGGCGKNDCNVFYKRFHCKESCKERRSKREKPGCAA</sequence>
<protein>
    <submittedName>
        <fullName evidence="3">Pancreatic trypsin inhibitor</fullName>
    </submittedName>
</protein>
<evidence type="ECO:0000313" key="3">
    <source>
        <dbReference type="EMBL" id="MAA11788.1"/>
    </source>
</evidence>
<proteinExistence type="predicted"/>
<reference evidence="3" key="1">
    <citation type="journal article" date="2017" name="Parasit. Vectors">
        <title>Sialotranscriptomics of Rhipicephalus zambeziensis reveals intricate expression profiles of secretory proteins and suggests tight temporal transcriptional regulation during blood-feeding.</title>
        <authorList>
            <person name="de Castro M.H."/>
            <person name="de Klerk D."/>
            <person name="Pienaar R."/>
            <person name="Rees D.J.G."/>
            <person name="Mans B.J."/>
        </authorList>
    </citation>
    <scope>NUCLEOTIDE SEQUENCE</scope>
    <source>
        <tissue evidence="3">Salivary glands</tissue>
    </source>
</reference>
<dbReference type="InterPro" id="IPR036880">
    <property type="entry name" value="Kunitz_BPTI_sf"/>
</dbReference>
<dbReference type="InterPro" id="IPR002223">
    <property type="entry name" value="Kunitz_BPTI"/>
</dbReference>
<dbReference type="EMBL" id="GFPF01000642">
    <property type="protein sequence ID" value="MAA11788.1"/>
    <property type="molecule type" value="Transcribed_RNA"/>
</dbReference>
<dbReference type="Pfam" id="PF00014">
    <property type="entry name" value="Kunitz_BPTI"/>
    <property type="match status" value="1"/>
</dbReference>
<accession>A0A224Y2M1</accession>
<evidence type="ECO:0000256" key="1">
    <source>
        <dbReference type="SAM" id="SignalP"/>
    </source>
</evidence>
<feature type="chain" id="PRO_5012804625" evidence="1">
    <location>
        <begin position="20"/>
        <end position="88"/>
    </location>
</feature>
<dbReference type="SMART" id="SM00131">
    <property type="entry name" value="KU"/>
    <property type="match status" value="1"/>
</dbReference>
<dbReference type="GO" id="GO:0004867">
    <property type="term" value="F:serine-type endopeptidase inhibitor activity"/>
    <property type="evidence" value="ECO:0007669"/>
    <property type="project" value="InterPro"/>
</dbReference>